<dbReference type="Pfam" id="PF02743">
    <property type="entry name" value="dCache_1"/>
    <property type="match status" value="1"/>
</dbReference>
<evidence type="ECO:0000256" key="4">
    <source>
        <dbReference type="ARBA" id="ARBA00022989"/>
    </source>
</evidence>
<dbReference type="AlphaFoldDB" id="W6MA48"/>
<dbReference type="Gene3D" id="3.30.70.270">
    <property type="match status" value="1"/>
</dbReference>
<evidence type="ECO:0000313" key="10">
    <source>
        <dbReference type="Proteomes" id="UP000035760"/>
    </source>
</evidence>
<comment type="subcellular location">
    <subcellularLocation>
        <location evidence="1">Cell membrane</location>
        <topology evidence="1">Multi-pass membrane protein</topology>
    </subcellularLocation>
</comment>
<evidence type="ECO:0000256" key="3">
    <source>
        <dbReference type="ARBA" id="ARBA00022692"/>
    </source>
</evidence>
<dbReference type="PANTHER" id="PTHR46663:SF2">
    <property type="entry name" value="GGDEF DOMAIN-CONTAINING PROTEIN"/>
    <property type="match status" value="1"/>
</dbReference>
<accession>W6MA48</accession>
<feature type="transmembrane region" description="Helical" evidence="6">
    <location>
        <begin position="342"/>
        <end position="363"/>
    </location>
</feature>
<dbReference type="SUPFAM" id="SSF55073">
    <property type="entry name" value="Nucleotide cyclase"/>
    <property type="match status" value="1"/>
</dbReference>
<dbReference type="InterPro" id="IPR029787">
    <property type="entry name" value="Nucleotide_cyclase"/>
</dbReference>
<evidence type="ECO:0000313" key="9">
    <source>
        <dbReference type="EMBL" id="CDI02695.1"/>
    </source>
</evidence>
<dbReference type="InterPro" id="IPR003660">
    <property type="entry name" value="HAMP_dom"/>
</dbReference>
<protein>
    <submittedName>
        <fullName evidence="9">Diguanylate cyclase</fullName>
    </submittedName>
</protein>
<evidence type="ECO:0000259" key="8">
    <source>
        <dbReference type="PROSITE" id="PS50887"/>
    </source>
</evidence>
<dbReference type="InterPro" id="IPR043128">
    <property type="entry name" value="Rev_trsase/Diguanyl_cyclase"/>
</dbReference>
<dbReference type="CDD" id="cd01949">
    <property type="entry name" value="GGDEF"/>
    <property type="match status" value="1"/>
</dbReference>
<reference evidence="9" key="1">
    <citation type="submission" date="2013-07" db="EMBL/GenBank/DDBJ databases">
        <authorList>
            <person name="McIlroy S."/>
        </authorList>
    </citation>
    <scope>NUCLEOTIDE SEQUENCE [LARGE SCALE GENOMIC DNA]</scope>
    <source>
        <strain evidence="9">Run_A_D11</strain>
    </source>
</reference>
<dbReference type="PROSITE" id="PS50887">
    <property type="entry name" value="GGDEF"/>
    <property type="match status" value="1"/>
</dbReference>
<dbReference type="Proteomes" id="UP000035760">
    <property type="component" value="Unassembled WGS sequence"/>
</dbReference>
<keyword evidence="10" id="KW-1185">Reference proteome</keyword>
<sequence>MMRLSFRQSLTVPYVVLVLGVAALIGWLSYRAGSQAVDTVADHLLRETVERISQAVDRHIVGSKAVLEAAFPPGMVAPEAIETHFDELRARFWIATSLYLDPNNYVYYGSREGQFFGLWRHSLQEGELRVKIDSAAPRSFYRFTGIQGPLSAPVVESKVLDPRERPWYKVGETHPGYAWTPIYIDFSSNELVATSVRPVLDVQGSLAGVVASDISLRQLNDFVRTLKISEHSLAFIMEVDGKLIASSRTSNIKRLADGTSQRLSVRESEDAFQLAAFERVRRDLNGSMITPSQTLHFDAGGETVELAYSRLSDAVGLDWVIVVAMPRADFMQGVTENVRRTAIIGGVAALLVVGIGLSILSWVSRDLNKLAAAAREVGQGRLDSPLPDHRNDEIGDLANSFRQMQQRLRTDSLTELVNREGILRSINDRIHQHRRQTDDRPFAVFFMDLNNFKLVNDRLGHDAGDQVLIEISKRLRGSIRSGDLVARYAGDEFVLLANDIPNAAIAEQMRSSLERLLREPMSSITTAQHLVSSVLGGSVGVACYPGDAETADELIKRADADMYARKERSKANF</sequence>
<evidence type="ECO:0000256" key="1">
    <source>
        <dbReference type="ARBA" id="ARBA00004651"/>
    </source>
</evidence>
<dbReference type="Pfam" id="PF00990">
    <property type="entry name" value="GGDEF"/>
    <property type="match status" value="1"/>
</dbReference>
<keyword evidence="2" id="KW-1003">Cell membrane</keyword>
<dbReference type="SMART" id="SM00267">
    <property type="entry name" value="GGDEF"/>
    <property type="match status" value="1"/>
</dbReference>
<gene>
    <name evidence="9" type="ORF">BN873_340071</name>
</gene>
<dbReference type="PROSITE" id="PS50885">
    <property type="entry name" value="HAMP"/>
    <property type="match status" value="1"/>
</dbReference>
<comment type="caution">
    <text evidence="9">The sequence shown here is derived from an EMBL/GenBank/DDBJ whole genome shotgun (WGS) entry which is preliminary data.</text>
</comment>
<keyword evidence="4 6" id="KW-1133">Transmembrane helix</keyword>
<dbReference type="PANTHER" id="PTHR46663">
    <property type="entry name" value="DIGUANYLATE CYCLASE DGCT-RELATED"/>
    <property type="match status" value="1"/>
</dbReference>
<proteinExistence type="predicted"/>
<evidence type="ECO:0000256" key="5">
    <source>
        <dbReference type="ARBA" id="ARBA00023136"/>
    </source>
</evidence>
<dbReference type="InterPro" id="IPR033479">
    <property type="entry name" value="dCache_1"/>
</dbReference>
<name>W6MA48_9GAMM</name>
<dbReference type="Gene3D" id="6.10.340.10">
    <property type="match status" value="1"/>
</dbReference>
<feature type="transmembrane region" description="Helical" evidence="6">
    <location>
        <begin position="12"/>
        <end position="30"/>
    </location>
</feature>
<organism evidence="9 10">
    <name type="scientific">Candidatus Competibacter denitrificans Run_A_D11</name>
    <dbReference type="NCBI Taxonomy" id="1400863"/>
    <lineage>
        <taxon>Bacteria</taxon>
        <taxon>Pseudomonadati</taxon>
        <taxon>Pseudomonadota</taxon>
        <taxon>Gammaproteobacteria</taxon>
        <taxon>Candidatus Competibacteraceae</taxon>
        <taxon>Candidatus Competibacter</taxon>
    </lineage>
</organism>
<dbReference type="CDD" id="cd06225">
    <property type="entry name" value="HAMP"/>
    <property type="match status" value="1"/>
</dbReference>
<dbReference type="InterPro" id="IPR000160">
    <property type="entry name" value="GGDEF_dom"/>
</dbReference>
<feature type="domain" description="GGDEF" evidence="8">
    <location>
        <begin position="440"/>
        <end position="573"/>
    </location>
</feature>
<dbReference type="SMART" id="SM00304">
    <property type="entry name" value="HAMP"/>
    <property type="match status" value="1"/>
</dbReference>
<dbReference type="STRING" id="1400863.BN873_340071"/>
<evidence type="ECO:0000256" key="2">
    <source>
        <dbReference type="ARBA" id="ARBA00022475"/>
    </source>
</evidence>
<dbReference type="RefSeq" id="WP_048673133.1">
    <property type="nucleotide sequence ID" value="NZ_CBTJ020000041.1"/>
</dbReference>
<dbReference type="Gene3D" id="3.30.450.20">
    <property type="entry name" value="PAS domain"/>
    <property type="match status" value="1"/>
</dbReference>
<keyword evidence="3 6" id="KW-0812">Transmembrane</keyword>
<dbReference type="InterPro" id="IPR052163">
    <property type="entry name" value="DGC-Regulatory_Protein"/>
</dbReference>
<dbReference type="OrthoDB" id="5496380at2"/>
<evidence type="ECO:0000256" key="6">
    <source>
        <dbReference type="SAM" id="Phobius"/>
    </source>
</evidence>
<dbReference type="SUPFAM" id="SSF158472">
    <property type="entry name" value="HAMP domain-like"/>
    <property type="match status" value="1"/>
</dbReference>
<dbReference type="GO" id="GO:0007165">
    <property type="term" value="P:signal transduction"/>
    <property type="evidence" value="ECO:0007669"/>
    <property type="project" value="InterPro"/>
</dbReference>
<evidence type="ECO:0000259" key="7">
    <source>
        <dbReference type="PROSITE" id="PS50885"/>
    </source>
</evidence>
<reference evidence="9" key="2">
    <citation type="submission" date="2014-03" db="EMBL/GenBank/DDBJ databases">
        <title>Candidatus Competibacter-lineage genomes retrieved from metagenomes reveal functional metabolic diversity.</title>
        <authorList>
            <person name="McIlroy S.J."/>
            <person name="Albertsen M."/>
            <person name="Andresen E.K."/>
            <person name="Saunders A.M."/>
            <person name="Kristiansen R."/>
            <person name="Stokholm-Bjerregaard M."/>
            <person name="Nielsen K.L."/>
            <person name="Nielsen P.H."/>
        </authorList>
    </citation>
    <scope>NUCLEOTIDE SEQUENCE</scope>
    <source>
        <strain evidence="9">Run_A_D11</strain>
    </source>
</reference>
<feature type="domain" description="HAMP" evidence="7">
    <location>
        <begin position="361"/>
        <end position="413"/>
    </location>
</feature>
<dbReference type="NCBIfam" id="TIGR00254">
    <property type="entry name" value="GGDEF"/>
    <property type="match status" value="1"/>
</dbReference>
<dbReference type="EMBL" id="CBTJ020000041">
    <property type="protein sequence ID" value="CDI02695.1"/>
    <property type="molecule type" value="Genomic_DNA"/>
</dbReference>
<keyword evidence="5 6" id="KW-0472">Membrane</keyword>
<dbReference type="GO" id="GO:0005886">
    <property type="term" value="C:plasma membrane"/>
    <property type="evidence" value="ECO:0007669"/>
    <property type="project" value="UniProtKB-SubCell"/>
</dbReference>